<feature type="domain" description="Dienelactone hydrolase" evidence="2">
    <location>
        <begin position="49"/>
        <end position="259"/>
    </location>
</feature>
<reference evidence="3" key="2">
    <citation type="submission" date="2017-06" db="EMBL/GenBank/DDBJ databases">
        <title>WGS assembly of Brachypodium distachyon.</title>
        <authorList>
            <consortium name="The International Brachypodium Initiative"/>
            <person name="Lucas S."/>
            <person name="Harmon-Smith M."/>
            <person name="Lail K."/>
            <person name="Tice H."/>
            <person name="Grimwood J."/>
            <person name="Bruce D."/>
            <person name="Barry K."/>
            <person name="Shu S."/>
            <person name="Lindquist E."/>
            <person name="Wang M."/>
            <person name="Pitluck S."/>
            <person name="Vogel J.P."/>
            <person name="Garvin D.F."/>
            <person name="Mockler T.C."/>
            <person name="Schmutz J."/>
            <person name="Rokhsar D."/>
            <person name="Bevan M.W."/>
        </authorList>
    </citation>
    <scope>NUCLEOTIDE SEQUENCE</scope>
    <source>
        <strain evidence="3">Bd21</strain>
    </source>
</reference>
<dbReference type="PANTHER" id="PTHR17630">
    <property type="entry name" value="DIENELACTONE HYDROLASE"/>
    <property type="match status" value="1"/>
</dbReference>
<dbReference type="OMA" id="YCYGGKY"/>
<dbReference type="Proteomes" id="UP000008810">
    <property type="component" value="Chromosome 3"/>
</dbReference>
<sequence length="260" mass="28325">MARALLYPCLLFLASTATASLHLQCLENPPDLTAGGNEVGQVVDNLAGFTAYVAGSIHSNRAIVLASDIFGFEAPLLRQIADKVGGAGYYIVVPDFFNGQPYTGDPSINITQWIDDHSPVKAAQDAKPIFATLKKKQKSIIGVGGYCWGGKFAVEIAKMNEVEAIVISHPSSVVVDDMREVKCPIEILGAQNDTTTPQKFIYQFVHALRKRSDKIPYYGKIFPGVAHGFACRYNSTDPSAVKTAEEAFALMLDWFGKYLK</sequence>
<dbReference type="EMBL" id="CM000882">
    <property type="protein sequence ID" value="KQJ95712.1"/>
    <property type="molecule type" value="Genomic_DNA"/>
</dbReference>
<reference evidence="3 4" key="1">
    <citation type="journal article" date="2010" name="Nature">
        <title>Genome sequencing and analysis of the model grass Brachypodium distachyon.</title>
        <authorList>
            <consortium name="International Brachypodium Initiative"/>
        </authorList>
    </citation>
    <scope>NUCLEOTIDE SEQUENCE [LARGE SCALE GENOMIC DNA]</scope>
    <source>
        <strain evidence="3 4">Bd21</strain>
    </source>
</reference>
<dbReference type="GeneID" id="100820927"/>
<reference evidence="4" key="3">
    <citation type="submission" date="2018-08" db="UniProtKB">
        <authorList>
            <consortium name="EnsemblPlants"/>
        </authorList>
    </citation>
    <scope>IDENTIFICATION</scope>
    <source>
        <strain evidence="4">cv. Bd21</strain>
    </source>
</reference>
<evidence type="ECO:0000313" key="5">
    <source>
        <dbReference type="Proteomes" id="UP000008810"/>
    </source>
</evidence>
<dbReference type="ExpressionAtlas" id="I1I266">
    <property type="expression patterns" value="baseline and differential"/>
</dbReference>
<dbReference type="InterPro" id="IPR002925">
    <property type="entry name" value="Dienelactn_hydro"/>
</dbReference>
<dbReference type="PANTHER" id="PTHR17630:SF81">
    <property type="entry name" value="DIENELACTONE HYDROLASE DOMAIN-CONTAINING PROTEIN"/>
    <property type="match status" value="1"/>
</dbReference>
<dbReference type="OrthoDB" id="17560at2759"/>
<dbReference type="Pfam" id="PF01738">
    <property type="entry name" value="DLH"/>
    <property type="match status" value="1"/>
</dbReference>
<dbReference type="FunCoup" id="I1I266">
    <property type="interactions" value="934"/>
</dbReference>
<accession>I1I266</accession>
<feature type="signal peptide" evidence="1">
    <location>
        <begin position="1"/>
        <end position="19"/>
    </location>
</feature>
<evidence type="ECO:0000313" key="4">
    <source>
        <dbReference type="EnsemblPlants" id="KQJ95712"/>
    </source>
</evidence>
<organism evidence="4">
    <name type="scientific">Brachypodium distachyon</name>
    <name type="common">Purple false brome</name>
    <name type="synonym">Trachynia distachya</name>
    <dbReference type="NCBI Taxonomy" id="15368"/>
    <lineage>
        <taxon>Eukaryota</taxon>
        <taxon>Viridiplantae</taxon>
        <taxon>Streptophyta</taxon>
        <taxon>Embryophyta</taxon>
        <taxon>Tracheophyta</taxon>
        <taxon>Spermatophyta</taxon>
        <taxon>Magnoliopsida</taxon>
        <taxon>Liliopsida</taxon>
        <taxon>Poales</taxon>
        <taxon>Poaceae</taxon>
        <taxon>BOP clade</taxon>
        <taxon>Pooideae</taxon>
        <taxon>Stipodae</taxon>
        <taxon>Brachypodieae</taxon>
        <taxon>Brachypodium</taxon>
    </lineage>
</organism>
<dbReference type="SUPFAM" id="SSF53474">
    <property type="entry name" value="alpha/beta-Hydrolases"/>
    <property type="match status" value="1"/>
</dbReference>
<name>I1I266_BRADI</name>
<dbReference type="GO" id="GO:0016787">
    <property type="term" value="F:hydrolase activity"/>
    <property type="evidence" value="ECO:0007669"/>
    <property type="project" value="InterPro"/>
</dbReference>
<dbReference type="HOGENOM" id="CLU_054590_8_1_1"/>
<keyword evidence="5" id="KW-1185">Reference proteome</keyword>
<keyword evidence="1" id="KW-0732">Signal</keyword>
<dbReference type="KEGG" id="bdi:100820927"/>
<dbReference type="eggNOG" id="KOG3043">
    <property type="taxonomic scope" value="Eukaryota"/>
</dbReference>
<dbReference type="Gene3D" id="3.40.50.1820">
    <property type="entry name" value="alpha/beta hydrolase"/>
    <property type="match status" value="1"/>
</dbReference>
<dbReference type="InterPro" id="IPR029058">
    <property type="entry name" value="AB_hydrolase_fold"/>
</dbReference>
<evidence type="ECO:0000256" key="1">
    <source>
        <dbReference type="SAM" id="SignalP"/>
    </source>
</evidence>
<protein>
    <recommendedName>
        <fullName evidence="2">Dienelactone hydrolase domain-containing protein</fullName>
    </recommendedName>
</protein>
<evidence type="ECO:0000259" key="2">
    <source>
        <dbReference type="Pfam" id="PF01738"/>
    </source>
</evidence>
<feature type="chain" id="PRO_5014094980" description="Dienelactone hydrolase domain-containing protein" evidence="1">
    <location>
        <begin position="20"/>
        <end position="260"/>
    </location>
</feature>
<proteinExistence type="predicted"/>
<evidence type="ECO:0000313" key="3">
    <source>
        <dbReference type="EMBL" id="KQJ95712.1"/>
    </source>
</evidence>
<gene>
    <name evidence="4" type="primary">LOC100820927</name>
    <name evidence="3" type="ORF">BRADI_3g18650v3</name>
</gene>
<dbReference type="Gramene" id="KQJ95712">
    <property type="protein sequence ID" value="KQJ95712"/>
    <property type="gene ID" value="BRADI_3g18650v3"/>
</dbReference>
<dbReference type="RefSeq" id="XP_024316946.1">
    <property type="nucleotide sequence ID" value="XM_024461178.1"/>
</dbReference>
<dbReference type="EnsemblPlants" id="KQJ95712">
    <property type="protein sequence ID" value="KQJ95712"/>
    <property type="gene ID" value="BRADI_3g18650v3"/>
</dbReference>
<dbReference type="AlphaFoldDB" id="I1I266"/>